<keyword evidence="7" id="KW-1185">Reference proteome</keyword>
<dbReference type="InterPro" id="IPR036390">
    <property type="entry name" value="WH_DNA-bd_sf"/>
</dbReference>
<proteinExistence type="predicted"/>
<dbReference type="InterPro" id="IPR036388">
    <property type="entry name" value="WH-like_DNA-bd_sf"/>
</dbReference>
<protein>
    <submittedName>
        <fullName evidence="6">Substrate-binding domain-containing protein</fullName>
    </submittedName>
</protein>
<dbReference type="AlphaFoldDB" id="A0A851GFS1"/>
<dbReference type="InterPro" id="IPR046335">
    <property type="entry name" value="LacI/GalR-like_sensor"/>
</dbReference>
<dbReference type="CDD" id="cd07377">
    <property type="entry name" value="WHTH_GntR"/>
    <property type="match status" value="1"/>
</dbReference>
<comment type="caution">
    <text evidence="6">The sequence shown here is derived from an EMBL/GenBank/DDBJ whole genome shotgun (WGS) entry which is preliminary data.</text>
</comment>
<dbReference type="PRINTS" id="PR00035">
    <property type="entry name" value="HTHGNTR"/>
</dbReference>
<dbReference type="InterPro" id="IPR000524">
    <property type="entry name" value="Tscrpt_reg_HTH_GntR"/>
</dbReference>
<dbReference type="Pfam" id="PF00392">
    <property type="entry name" value="GntR"/>
    <property type="match status" value="1"/>
</dbReference>
<gene>
    <name evidence="6" type="ORF">HW115_00760</name>
</gene>
<sequence>MDSLPPRNNRALQAVDLLKNEILSGQLKGFLPGERELAKRIRVSRITLRKAMQILENQKWVSPTKAGCRRKTLKRPHSKNKKAGGGGQGESAHLELGKTIVVLAPVKLDQMPSKELFDHTRLNSYCSRVGITLLHRVADLSHLKRPGHRLREFIKQNPADLYLLQLATEQTQKWFYQHDVPSIVLGSTWEEANLPSADMHQQALGVHVAHLLTRMGHRRVGMLFPDPVKAGMQNFLMNLRQAAPEMDVVLANEDDSQESVTRALQKLVSDPERRPSAIILPRVAYASLATGFLPSLGLRIPEDISLICLVYDEVLAFLYPQVAGYRIPVDAYPKAIFDLAVKCLRHPEMRNVEHALIIPDFVPGGSLSKHPG</sequence>
<evidence type="ECO:0000259" key="5">
    <source>
        <dbReference type="SMART" id="SM00345"/>
    </source>
</evidence>
<organism evidence="6 7">
    <name type="scientific">Oceaniferula marina</name>
    <dbReference type="NCBI Taxonomy" id="2748318"/>
    <lineage>
        <taxon>Bacteria</taxon>
        <taxon>Pseudomonadati</taxon>
        <taxon>Verrucomicrobiota</taxon>
        <taxon>Verrucomicrobiia</taxon>
        <taxon>Verrucomicrobiales</taxon>
        <taxon>Verrucomicrobiaceae</taxon>
        <taxon>Oceaniferula</taxon>
    </lineage>
</organism>
<dbReference type="RefSeq" id="WP_178930669.1">
    <property type="nucleotide sequence ID" value="NZ_JACBAZ010000001.1"/>
</dbReference>
<dbReference type="Gene3D" id="1.10.10.10">
    <property type="entry name" value="Winged helix-like DNA-binding domain superfamily/Winged helix DNA-binding domain"/>
    <property type="match status" value="1"/>
</dbReference>
<reference evidence="6 7" key="1">
    <citation type="submission" date="2020-07" db="EMBL/GenBank/DDBJ databases">
        <title>Roseicoccus Jingziensis gen. nov., sp. nov., isolated from coastal seawater.</title>
        <authorList>
            <person name="Feng X."/>
        </authorList>
    </citation>
    <scope>NUCLEOTIDE SEQUENCE [LARGE SCALE GENOMIC DNA]</scope>
    <source>
        <strain evidence="6 7">N1E253</strain>
    </source>
</reference>
<dbReference type="SUPFAM" id="SSF46785">
    <property type="entry name" value="Winged helix' DNA-binding domain"/>
    <property type="match status" value="1"/>
</dbReference>
<evidence type="ECO:0000313" key="7">
    <source>
        <dbReference type="Proteomes" id="UP000557872"/>
    </source>
</evidence>
<dbReference type="SMART" id="SM00345">
    <property type="entry name" value="HTH_GNTR"/>
    <property type="match status" value="1"/>
</dbReference>
<dbReference type="PANTHER" id="PTHR30146:SF109">
    <property type="entry name" value="HTH-TYPE TRANSCRIPTIONAL REGULATOR GALS"/>
    <property type="match status" value="1"/>
</dbReference>
<dbReference type="GO" id="GO:0003700">
    <property type="term" value="F:DNA-binding transcription factor activity"/>
    <property type="evidence" value="ECO:0007669"/>
    <property type="project" value="InterPro"/>
</dbReference>
<dbReference type="Pfam" id="PF13377">
    <property type="entry name" value="Peripla_BP_3"/>
    <property type="match status" value="1"/>
</dbReference>
<accession>A0A851GFS1</accession>
<dbReference type="EMBL" id="JACBAZ010000001">
    <property type="protein sequence ID" value="NWK54125.1"/>
    <property type="molecule type" value="Genomic_DNA"/>
</dbReference>
<dbReference type="SUPFAM" id="SSF53822">
    <property type="entry name" value="Periplasmic binding protein-like I"/>
    <property type="match status" value="1"/>
</dbReference>
<evidence type="ECO:0000256" key="4">
    <source>
        <dbReference type="SAM" id="MobiDB-lite"/>
    </source>
</evidence>
<dbReference type="PANTHER" id="PTHR30146">
    <property type="entry name" value="LACI-RELATED TRANSCRIPTIONAL REPRESSOR"/>
    <property type="match status" value="1"/>
</dbReference>
<dbReference type="InterPro" id="IPR028082">
    <property type="entry name" value="Peripla_BP_I"/>
</dbReference>
<evidence type="ECO:0000256" key="2">
    <source>
        <dbReference type="ARBA" id="ARBA00023125"/>
    </source>
</evidence>
<dbReference type="GO" id="GO:0000976">
    <property type="term" value="F:transcription cis-regulatory region binding"/>
    <property type="evidence" value="ECO:0007669"/>
    <property type="project" value="TreeGrafter"/>
</dbReference>
<feature type="domain" description="HTH gntR-type" evidence="5">
    <location>
        <begin position="14"/>
        <end position="71"/>
    </location>
</feature>
<keyword evidence="2" id="KW-0238">DNA-binding</keyword>
<name>A0A851GFS1_9BACT</name>
<keyword evidence="3" id="KW-0804">Transcription</keyword>
<dbReference type="Gene3D" id="3.40.50.2300">
    <property type="match status" value="2"/>
</dbReference>
<feature type="compositionally biased region" description="Basic residues" evidence="4">
    <location>
        <begin position="67"/>
        <end position="82"/>
    </location>
</feature>
<keyword evidence="1" id="KW-0805">Transcription regulation</keyword>
<dbReference type="Proteomes" id="UP000557872">
    <property type="component" value="Unassembled WGS sequence"/>
</dbReference>
<evidence type="ECO:0000256" key="1">
    <source>
        <dbReference type="ARBA" id="ARBA00023015"/>
    </source>
</evidence>
<feature type="region of interest" description="Disordered" evidence="4">
    <location>
        <begin position="65"/>
        <end position="91"/>
    </location>
</feature>
<evidence type="ECO:0000313" key="6">
    <source>
        <dbReference type="EMBL" id="NWK54125.1"/>
    </source>
</evidence>
<evidence type="ECO:0000256" key="3">
    <source>
        <dbReference type="ARBA" id="ARBA00023163"/>
    </source>
</evidence>